<dbReference type="EMBL" id="CM037151">
    <property type="protein sequence ID" value="KAH7844042.1"/>
    <property type="molecule type" value="Genomic_DNA"/>
</dbReference>
<keyword evidence="2" id="KW-1185">Reference proteome</keyword>
<proteinExistence type="predicted"/>
<evidence type="ECO:0000313" key="1">
    <source>
        <dbReference type="EMBL" id="KAH7844042.1"/>
    </source>
</evidence>
<dbReference type="Proteomes" id="UP000828048">
    <property type="component" value="Chromosome 1"/>
</dbReference>
<evidence type="ECO:0000313" key="2">
    <source>
        <dbReference type="Proteomes" id="UP000828048"/>
    </source>
</evidence>
<comment type="caution">
    <text evidence="1">The sequence shown here is derived from an EMBL/GenBank/DDBJ whole genome shotgun (WGS) entry which is preliminary data.</text>
</comment>
<accession>A0ACB7XTE3</accession>
<name>A0ACB7XTE3_9ERIC</name>
<sequence length="302" mass="32630">MTRTRKKTRSDVPSELLFAMEMEEAMIGSQDYMSRLPDDCLASVFNFLCSDDRKNVSLVSKRMLKVEAQSRRRLTLNPARSDFTGFGSVFSRFKSITELVLRCVDRRSANVDDALILIGKHCGNKIKELVLIGLNLSCIGLGSVSALFPNLEGLAMYDCKTLGDAEISCIASKCVGLKKVCIKGCAVTDEGIKAFCWGCPNLVEIKVNKCSGVTRDVVDWFGARRGSLVVKLDVSEIEADDGLDLDSSSDSDGGGGDDNGGGGGGGVDIPQIVVRHPVSNWRPPIFRSRYGNFGGRNPAMGA</sequence>
<gene>
    <name evidence="1" type="ORF">Vadar_023630</name>
</gene>
<organism evidence="1 2">
    <name type="scientific">Vaccinium darrowii</name>
    <dbReference type="NCBI Taxonomy" id="229202"/>
    <lineage>
        <taxon>Eukaryota</taxon>
        <taxon>Viridiplantae</taxon>
        <taxon>Streptophyta</taxon>
        <taxon>Embryophyta</taxon>
        <taxon>Tracheophyta</taxon>
        <taxon>Spermatophyta</taxon>
        <taxon>Magnoliopsida</taxon>
        <taxon>eudicotyledons</taxon>
        <taxon>Gunneridae</taxon>
        <taxon>Pentapetalae</taxon>
        <taxon>asterids</taxon>
        <taxon>Ericales</taxon>
        <taxon>Ericaceae</taxon>
        <taxon>Vaccinioideae</taxon>
        <taxon>Vaccinieae</taxon>
        <taxon>Vaccinium</taxon>
    </lineage>
</organism>
<protein>
    <submittedName>
        <fullName evidence="1">Uncharacterized protein</fullName>
    </submittedName>
</protein>
<reference evidence="1 2" key="1">
    <citation type="journal article" date="2021" name="Hortic Res">
        <title>High-quality reference genome and annotation aids understanding of berry development for evergreen blueberry (Vaccinium darrowii).</title>
        <authorList>
            <person name="Yu J."/>
            <person name="Hulse-Kemp A.M."/>
            <person name="Babiker E."/>
            <person name="Staton M."/>
        </authorList>
    </citation>
    <scope>NUCLEOTIDE SEQUENCE [LARGE SCALE GENOMIC DNA]</scope>
    <source>
        <strain evidence="2">cv. NJ 8807/NJ 8810</strain>
        <tissue evidence="1">Young leaf</tissue>
    </source>
</reference>